<feature type="region of interest" description="Disordered" evidence="8">
    <location>
        <begin position="99"/>
        <end position="144"/>
    </location>
</feature>
<evidence type="ECO:0000256" key="7">
    <source>
        <dbReference type="ARBA" id="ARBA00022918"/>
    </source>
</evidence>
<dbReference type="PROSITE" id="PS50878">
    <property type="entry name" value="RT_POL"/>
    <property type="match status" value="1"/>
</dbReference>
<dbReference type="Gene3D" id="3.30.420.10">
    <property type="entry name" value="Ribonuclease H-like superfamily/Ribonuclease H"/>
    <property type="match status" value="1"/>
</dbReference>
<dbReference type="GO" id="GO:0003676">
    <property type="term" value="F:nucleic acid binding"/>
    <property type="evidence" value="ECO:0007669"/>
    <property type="project" value="InterPro"/>
</dbReference>
<dbReference type="Gene3D" id="3.30.70.270">
    <property type="match status" value="2"/>
</dbReference>
<dbReference type="InterPro" id="IPR050951">
    <property type="entry name" value="Retrovirus_Pol_polyprotein"/>
</dbReference>
<dbReference type="InterPro" id="IPR001969">
    <property type="entry name" value="Aspartic_peptidase_AS"/>
</dbReference>
<accession>A0A8J6H5B4</accession>
<dbReference type="InterPro" id="IPR043128">
    <property type="entry name" value="Rev_trsase/Diguanyl_cyclase"/>
</dbReference>
<dbReference type="Pfam" id="PF17917">
    <property type="entry name" value="RT_RNaseH"/>
    <property type="match status" value="1"/>
</dbReference>
<proteinExistence type="predicted"/>
<dbReference type="FunFam" id="3.10.10.10:FF:000014">
    <property type="entry name" value="Uncharacterized protein"/>
    <property type="match status" value="1"/>
</dbReference>
<evidence type="ECO:0000259" key="9">
    <source>
        <dbReference type="PROSITE" id="PS50878"/>
    </source>
</evidence>
<dbReference type="CDD" id="cd00303">
    <property type="entry name" value="retropepsin_like"/>
    <property type="match status" value="1"/>
</dbReference>
<feature type="compositionally biased region" description="Low complexity" evidence="8">
    <location>
        <begin position="352"/>
        <end position="366"/>
    </location>
</feature>
<dbReference type="CDD" id="cd09274">
    <property type="entry name" value="RNase_HI_RT_Ty3"/>
    <property type="match status" value="1"/>
</dbReference>
<evidence type="ECO:0000256" key="1">
    <source>
        <dbReference type="ARBA" id="ARBA00012493"/>
    </source>
</evidence>
<dbReference type="EMBL" id="JABDTM020028693">
    <property type="protein sequence ID" value="KAH0808529.1"/>
    <property type="molecule type" value="Genomic_DNA"/>
</dbReference>
<dbReference type="Gene3D" id="1.10.340.70">
    <property type="match status" value="1"/>
</dbReference>
<feature type="compositionally biased region" description="Polar residues" evidence="8">
    <location>
        <begin position="342"/>
        <end position="351"/>
    </location>
</feature>
<dbReference type="InterPro" id="IPR001584">
    <property type="entry name" value="Integrase_cat-core"/>
</dbReference>
<feature type="region of interest" description="Disordered" evidence="8">
    <location>
        <begin position="1"/>
        <end position="45"/>
    </location>
</feature>
<name>A0A8J6H5B4_TENMO</name>
<feature type="region of interest" description="Disordered" evidence="8">
    <location>
        <begin position="323"/>
        <end position="399"/>
    </location>
</feature>
<dbReference type="Pfam" id="PF17921">
    <property type="entry name" value="Integrase_H2C2"/>
    <property type="match status" value="1"/>
</dbReference>
<dbReference type="FunFam" id="3.30.70.270:FF:000020">
    <property type="entry name" value="Transposon Tf2-6 polyprotein-like Protein"/>
    <property type="match status" value="1"/>
</dbReference>
<dbReference type="GO" id="GO:0015074">
    <property type="term" value="P:DNA integration"/>
    <property type="evidence" value="ECO:0007669"/>
    <property type="project" value="InterPro"/>
</dbReference>
<sequence>MPAKRGRGRRPSTRTTSGDARRPGEDPPPESVVEEPQPGTSKTTGVPEWFLYWAREQQDANARQHQQLLELMGNVCGNVGETRTTITTAQIERSCALGDTTGVTPSSDTAPGAVQREQGRGASVSASTTETAITPGEESSIQAPRNDVSELVHLLRGVVGNATPALEKPVFEGDNGKNPVEFLRKLEAYCRVLRLGERECLEVALSCLTKTANHWSKIFEGNWKTYEDFKRDFLRYFWSDARQREVRRKIGSGTYDPSRGSMSTHFAYLVHIAGQLTTPLPEATLVSEIMQHFPAAIQQLWALTNVETITGAAEFLMKQDGAITGGNTTNPRHQAGTHPYSRPQNYNRNPIQQKGRQFNRNQQGNNPPRPKAKRRETGACFQRGPREAESATRPSTECGNNFVGPPQIVHRLTDENLDVVRVLSLYEDDALYNEETKTRKTRKILPEITVHLETLEVAALIDSGSEVSCVSEETWTRMLAMGRRPPTLPLTSIQLLGAVGQRSHRVRVQCFLDLQISGHKFEVVALVVSNLIKPVILGADWLHERGANVDFKLQQLHLNSSVGPVVVPFTEGSYIRGDAAGNITVNCLSGRQGKVGTKDTMETLEALKESTETCALNQQDKGRLFEILCRHRTTFSKVPGLTNKYVHEIKLHDHTPFIKRPYPVPFALRPAVEQTIEEMLNLGVIRRGASPYASPVAVVQKKDGTVRVCLDARMINSKMVADSEAPPATEELLHRFGGVRYMTTIDLRASYWQIPLSPESQQYTAFLYNGRSFMYQVLPFGLKTAVGSFSRAMDIILGPEVREFTLNYIDDLLIASRNLDDHLEHIDRVLVKLKEARMTVNLEKSLFVRSQVKFLGHILTTEGIQPDPEKIAAIRQFPEPQRIKHLRAFLGLCNYYRKFCPEYSRATRGLAHLLKKNSPWTWGPGEQKVFSKIKDIFLDTVILRHPRQGEVFYVQTDSSGYALGAELYQLLPDGERGAISFISRSLRGAELNYTTTEKELLGVVFALTKFRTFIQGQKLIIRTDHQALKFLKRCRLMNERLTRWTLVLDQYDYEMEVVKGRDNVVADILSRYPVDGGNEGGYPRQQPIIALFEVSDTAGLPKTHLELRQRQQLDPLLGSILRSLEDQVETGDPRTQRVSKYYEVHANILVYRAPHTGQVRVALPQTCVDDLVWYYHHLFGHFGAAKIYGSMRRFYHFPKMHATIRKILKTCDLCQKTKFPNKNLQGPIHPILVDNPGDLICVDFYGPLPAGRGGATYIFVAIDTFSKFLKLYALRRATARAAAKQILQDYVQYMQVKCVLSDRGTQFTSRIWQSMLAGANIQAKHTSIRHPASNPSERVMRELGRMFRAYCNPRHASWVTHLKNIEECMNTIPHSSTGYAPHEILYGTAPPAPLDATLKKLLPNLPQEPLTDIRRKVREQLKNQAKQRQRQQKGETVELQKEEWVLLREKNLSSAEDKVYGKFLPLFSGPYEISARPHPNTYRLVHPATREEKGVYNVANLKRYHRPQAIPDAGD</sequence>
<evidence type="ECO:0000256" key="2">
    <source>
        <dbReference type="ARBA" id="ARBA00022679"/>
    </source>
</evidence>
<dbReference type="GO" id="GO:0004519">
    <property type="term" value="F:endonuclease activity"/>
    <property type="evidence" value="ECO:0007669"/>
    <property type="project" value="UniProtKB-KW"/>
</dbReference>
<dbReference type="SUPFAM" id="SSF53098">
    <property type="entry name" value="Ribonuclease H-like"/>
    <property type="match status" value="1"/>
</dbReference>
<keyword evidence="5" id="KW-0255">Endonuclease</keyword>
<dbReference type="GO" id="GO:0004190">
    <property type="term" value="F:aspartic-type endopeptidase activity"/>
    <property type="evidence" value="ECO:0007669"/>
    <property type="project" value="InterPro"/>
</dbReference>
<feature type="domain" description="Reverse transcriptase" evidence="9">
    <location>
        <begin position="680"/>
        <end position="859"/>
    </location>
</feature>
<evidence type="ECO:0000256" key="5">
    <source>
        <dbReference type="ARBA" id="ARBA00022759"/>
    </source>
</evidence>
<feature type="compositionally biased region" description="Polar residues" evidence="8">
    <location>
        <begin position="124"/>
        <end position="143"/>
    </location>
</feature>
<dbReference type="InterPro" id="IPR041373">
    <property type="entry name" value="RT_RNaseH"/>
</dbReference>
<dbReference type="Gene3D" id="2.40.70.10">
    <property type="entry name" value="Acid Proteases"/>
    <property type="match status" value="1"/>
</dbReference>
<evidence type="ECO:0000256" key="6">
    <source>
        <dbReference type="ARBA" id="ARBA00022801"/>
    </source>
</evidence>
<evidence type="ECO:0000256" key="8">
    <source>
        <dbReference type="SAM" id="MobiDB-lite"/>
    </source>
</evidence>
<reference evidence="11" key="2">
    <citation type="submission" date="2021-08" db="EMBL/GenBank/DDBJ databases">
        <authorList>
            <person name="Eriksson T."/>
        </authorList>
    </citation>
    <scope>NUCLEOTIDE SEQUENCE</scope>
    <source>
        <strain evidence="11">Stoneville</strain>
        <tissue evidence="11">Whole head</tissue>
    </source>
</reference>
<evidence type="ECO:0000256" key="3">
    <source>
        <dbReference type="ARBA" id="ARBA00022695"/>
    </source>
</evidence>
<dbReference type="PANTHER" id="PTHR37984">
    <property type="entry name" value="PROTEIN CBG26694"/>
    <property type="match status" value="1"/>
</dbReference>
<dbReference type="PANTHER" id="PTHR37984:SF5">
    <property type="entry name" value="PROTEIN NYNRIN-LIKE"/>
    <property type="match status" value="1"/>
</dbReference>
<dbReference type="PROSITE" id="PS00141">
    <property type="entry name" value="ASP_PROTEASE"/>
    <property type="match status" value="1"/>
</dbReference>
<dbReference type="InterPro" id="IPR012337">
    <property type="entry name" value="RNaseH-like_sf"/>
</dbReference>
<keyword evidence="7" id="KW-0695">RNA-directed DNA polymerase</keyword>
<dbReference type="InterPro" id="IPR036397">
    <property type="entry name" value="RNaseH_sf"/>
</dbReference>
<feature type="domain" description="Integrase catalytic" evidence="10">
    <location>
        <begin position="1232"/>
        <end position="1389"/>
    </location>
</feature>
<dbReference type="Gene3D" id="3.10.10.10">
    <property type="entry name" value="HIV Type 1 Reverse Transcriptase, subunit A, domain 1"/>
    <property type="match status" value="1"/>
</dbReference>
<dbReference type="InterPro" id="IPR043502">
    <property type="entry name" value="DNA/RNA_pol_sf"/>
</dbReference>
<dbReference type="Pfam" id="PF00078">
    <property type="entry name" value="RVT_1"/>
    <property type="match status" value="1"/>
</dbReference>
<dbReference type="SUPFAM" id="SSF56672">
    <property type="entry name" value="DNA/RNA polymerases"/>
    <property type="match status" value="1"/>
</dbReference>
<keyword evidence="3" id="KW-0548">Nucleotidyltransferase</keyword>
<evidence type="ECO:0000259" key="10">
    <source>
        <dbReference type="PROSITE" id="PS50994"/>
    </source>
</evidence>
<dbReference type="EC" id="2.7.7.49" evidence="1"/>
<dbReference type="GO" id="GO:0006508">
    <property type="term" value="P:proteolysis"/>
    <property type="evidence" value="ECO:0007669"/>
    <property type="project" value="InterPro"/>
</dbReference>
<keyword evidence="2" id="KW-0808">Transferase</keyword>
<keyword evidence="6" id="KW-0378">Hydrolase</keyword>
<keyword evidence="4" id="KW-0540">Nuclease</keyword>
<evidence type="ECO:0000256" key="4">
    <source>
        <dbReference type="ARBA" id="ARBA00022722"/>
    </source>
</evidence>
<gene>
    <name evidence="11" type="ORF">GEV33_014260</name>
</gene>
<evidence type="ECO:0000313" key="12">
    <source>
        <dbReference type="Proteomes" id="UP000719412"/>
    </source>
</evidence>
<dbReference type="GO" id="GO:0042575">
    <property type="term" value="C:DNA polymerase complex"/>
    <property type="evidence" value="ECO:0007669"/>
    <property type="project" value="UniProtKB-ARBA"/>
</dbReference>
<dbReference type="InterPro" id="IPR000477">
    <property type="entry name" value="RT_dom"/>
</dbReference>
<dbReference type="Pfam" id="PF00665">
    <property type="entry name" value="rve"/>
    <property type="match status" value="1"/>
</dbReference>
<reference evidence="11" key="1">
    <citation type="journal article" date="2020" name="J Insects Food Feed">
        <title>The yellow mealworm (Tenebrio molitor) genome: a resource for the emerging insects as food and feed industry.</title>
        <authorList>
            <person name="Eriksson T."/>
            <person name="Andere A."/>
            <person name="Kelstrup H."/>
            <person name="Emery V."/>
            <person name="Picard C."/>
        </authorList>
    </citation>
    <scope>NUCLEOTIDE SEQUENCE</scope>
    <source>
        <strain evidence="11">Stoneville</strain>
        <tissue evidence="11">Whole head</tissue>
    </source>
</reference>
<evidence type="ECO:0000313" key="11">
    <source>
        <dbReference type="EMBL" id="KAH0808529.1"/>
    </source>
</evidence>
<protein>
    <recommendedName>
        <fullName evidence="1">RNA-directed DNA polymerase</fullName>
        <ecNumber evidence="1">2.7.7.49</ecNumber>
    </recommendedName>
</protein>
<dbReference type="GO" id="GO:0003964">
    <property type="term" value="F:RNA-directed DNA polymerase activity"/>
    <property type="evidence" value="ECO:0007669"/>
    <property type="project" value="UniProtKB-KW"/>
</dbReference>
<dbReference type="PROSITE" id="PS50994">
    <property type="entry name" value="INTEGRASE"/>
    <property type="match status" value="1"/>
</dbReference>
<comment type="caution">
    <text evidence="11">The sequence shown here is derived from an EMBL/GenBank/DDBJ whole genome shotgun (WGS) entry which is preliminary data.</text>
</comment>
<dbReference type="InterPro" id="IPR021109">
    <property type="entry name" value="Peptidase_aspartic_dom_sf"/>
</dbReference>
<dbReference type="SUPFAM" id="SSF50630">
    <property type="entry name" value="Acid proteases"/>
    <property type="match status" value="1"/>
</dbReference>
<dbReference type="InterPro" id="IPR041588">
    <property type="entry name" value="Integrase_H2C2"/>
</dbReference>
<dbReference type="Proteomes" id="UP000719412">
    <property type="component" value="Unassembled WGS sequence"/>
</dbReference>
<feature type="compositionally biased region" description="Basic residues" evidence="8">
    <location>
        <begin position="1"/>
        <end position="12"/>
    </location>
</feature>
<dbReference type="CDD" id="cd01647">
    <property type="entry name" value="RT_LTR"/>
    <property type="match status" value="1"/>
</dbReference>
<organism evidence="11 12">
    <name type="scientific">Tenebrio molitor</name>
    <name type="common">Yellow mealworm beetle</name>
    <dbReference type="NCBI Taxonomy" id="7067"/>
    <lineage>
        <taxon>Eukaryota</taxon>
        <taxon>Metazoa</taxon>
        <taxon>Ecdysozoa</taxon>
        <taxon>Arthropoda</taxon>
        <taxon>Hexapoda</taxon>
        <taxon>Insecta</taxon>
        <taxon>Pterygota</taxon>
        <taxon>Neoptera</taxon>
        <taxon>Endopterygota</taxon>
        <taxon>Coleoptera</taxon>
        <taxon>Polyphaga</taxon>
        <taxon>Cucujiformia</taxon>
        <taxon>Tenebrionidae</taxon>
        <taxon>Tenebrio</taxon>
    </lineage>
</organism>
<keyword evidence="12" id="KW-1185">Reference proteome</keyword>